<reference evidence="1" key="1">
    <citation type="journal article" date="2023" name="Mol. Phylogenet. Evol.">
        <title>Genome-scale phylogeny and comparative genomics of the fungal order Sordariales.</title>
        <authorList>
            <person name="Hensen N."/>
            <person name="Bonometti L."/>
            <person name="Westerberg I."/>
            <person name="Brannstrom I.O."/>
            <person name="Guillou S."/>
            <person name="Cros-Aarteil S."/>
            <person name="Calhoun S."/>
            <person name="Haridas S."/>
            <person name="Kuo A."/>
            <person name="Mondo S."/>
            <person name="Pangilinan J."/>
            <person name="Riley R."/>
            <person name="LaButti K."/>
            <person name="Andreopoulos B."/>
            <person name="Lipzen A."/>
            <person name="Chen C."/>
            <person name="Yan M."/>
            <person name="Daum C."/>
            <person name="Ng V."/>
            <person name="Clum A."/>
            <person name="Steindorff A."/>
            <person name="Ohm R.A."/>
            <person name="Martin F."/>
            <person name="Silar P."/>
            <person name="Natvig D.O."/>
            <person name="Lalanne C."/>
            <person name="Gautier V."/>
            <person name="Ament-Velasquez S.L."/>
            <person name="Kruys A."/>
            <person name="Hutchinson M.I."/>
            <person name="Powell A.J."/>
            <person name="Barry K."/>
            <person name="Miller A.N."/>
            <person name="Grigoriev I.V."/>
            <person name="Debuchy R."/>
            <person name="Gladieux P."/>
            <person name="Hiltunen Thoren M."/>
            <person name="Johannesson H."/>
        </authorList>
    </citation>
    <scope>NUCLEOTIDE SEQUENCE</scope>
    <source>
        <strain evidence="1">CBS 955.72</strain>
    </source>
</reference>
<evidence type="ECO:0000313" key="2">
    <source>
        <dbReference type="Proteomes" id="UP001275084"/>
    </source>
</evidence>
<dbReference type="EMBL" id="JAUIQD010000005">
    <property type="protein sequence ID" value="KAK3349548.1"/>
    <property type="molecule type" value="Genomic_DNA"/>
</dbReference>
<protein>
    <submittedName>
        <fullName evidence="1">Uncharacterized protein</fullName>
    </submittedName>
</protein>
<sequence>MDLIGIEAVAAHGMTEFMEFLLNRCPEKVQITEPVVVAAAGNTYWDGQMLVFLFTRWGQEVKITEKVVKQAAKSGIDRLKLLLDRRDWAVEITEDIVIVAIEHRTDACLLLELLFARRGSEITITERIAKAAVCHEDYYASDLAEMFFLHQGSEWVTEGVVEACIENIQYSTTTLEMLLTKTKVKVTRRMMQLGGENEHRVDTL</sequence>
<name>A0AAJ0HEU4_9PEZI</name>
<proteinExistence type="predicted"/>
<gene>
    <name evidence="1" type="ORF">B0T25DRAFT_570172</name>
</gene>
<dbReference type="AlphaFoldDB" id="A0AAJ0HEU4"/>
<dbReference type="Proteomes" id="UP001275084">
    <property type="component" value="Unassembled WGS sequence"/>
</dbReference>
<comment type="caution">
    <text evidence="1">The sequence shown here is derived from an EMBL/GenBank/DDBJ whole genome shotgun (WGS) entry which is preliminary data.</text>
</comment>
<evidence type="ECO:0000313" key="1">
    <source>
        <dbReference type="EMBL" id="KAK3349548.1"/>
    </source>
</evidence>
<dbReference type="Pfam" id="PF23397">
    <property type="entry name" value="DUF7104"/>
    <property type="match status" value="4"/>
</dbReference>
<dbReference type="InterPro" id="IPR055530">
    <property type="entry name" value="DUF7104"/>
</dbReference>
<keyword evidence="2" id="KW-1185">Reference proteome</keyword>
<accession>A0AAJ0HEU4</accession>
<organism evidence="1 2">
    <name type="scientific">Lasiosphaeria hispida</name>
    <dbReference type="NCBI Taxonomy" id="260671"/>
    <lineage>
        <taxon>Eukaryota</taxon>
        <taxon>Fungi</taxon>
        <taxon>Dikarya</taxon>
        <taxon>Ascomycota</taxon>
        <taxon>Pezizomycotina</taxon>
        <taxon>Sordariomycetes</taxon>
        <taxon>Sordariomycetidae</taxon>
        <taxon>Sordariales</taxon>
        <taxon>Lasiosphaeriaceae</taxon>
        <taxon>Lasiosphaeria</taxon>
    </lineage>
</organism>
<reference evidence="1" key="2">
    <citation type="submission" date="2023-06" db="EMBL/GenBank/DDBJ databases">
        <authorList>
            <consortium name="Lawrence Berkeley National Laboratory"/>
            <person name="Haridas S."/>
            <person name="Hensen N."/>
            <person name="Bonometti L."/>
            <person name="Westerberg I."/>
            <person name="Brannstrom I.O."/>
            <person name="Guillou S."/>
            <person name="Cros-Aarteil S."/>
            <person name="Calhoun S."/>
            <person name="Kuo A."/>
            <person name="Mondo S."/>
            <person name="Pangilinan J."/>
            <person name="Riley R."/>
            <person name="Labutti K."/>
            <person name="Andreopoulos B."/>
            <person name="Lipzen A."/>
            <person name="Chen C."/>
            <person name="Yanf M."/>
            <person name="Daum C."/>
            <person name="Ng V."/>
            <person name="Clum A."/>
            <person name="Steindorff A."/>
            <person name="Ohm R."/>
            <person name="Martin F."/>
            <person name="Silar P."/>
            <person name="Natvig D."/>
            <person name="Lalanne C."/>
            <person name="Gautier V."/>
            <person name="Ament-Velasquez S.L."/>
            <person name="Kruys A."/>
            <person name="Hutchinson M.I."/>
            <person name="Powell A.J."/>
            <person name="Barry K."/>
            <person name="Miller A.N."/>
            <person name="Grigoriev I.V."/>
            <person name="Debuchy R."/>
            <person name="Gladieux P."/>
            <person name="Thoren M.H."/>
            <person name="Johannesson H."/>
        </authorList>
    </citation>
    <scope>NUCLEOTIDE SEQUENCE</scope>
    <source>
        <strain evidence="1">CBS 955.72</strain>
    </source>
</reference>
<dbReference type="Gene3D" id="1.20.5.340">
    <property type="match status" value="1"/>
</dbReference>